<accession>A0A484GK78</accession>
<gene>
    <name evidence="2" type="ORF">DBR06_SOUSAS810173</name>
</gene>
<keyword evidence="3" id="KW-1185">Reference proteome</keyword>
<name>A0A484GK78_SOUCH</name>
<evidence type="ECO:0000256" key="1">
    <source>
        <dbReference type="SAM" id="SignalP"/>
    </source>
</evidence>
<dbReference type="Proteomes" id="UP000295264">
    <property type="component" value="Unassembled WGS sequence"/>
</dbReference>
<feature type="signal peptide" evidence="1">
    <location>
        <begin position="1"/>
        <end position="25"/>
    </location>
</feature>
<proteinExistence type="predicted"/>
<evidence type="ECO:0000313" key="2">
    <source>
        <dbReference type="EMBL" id="TEA36035.1"/>
    </source>
</evidence>
<feature type="chain" id="PRO_5019777681" evidence="1">
    <location>
        <begin position="26"/>
        <end position="63"/>
    </location>
</feature>
<evidence type="ECO:0000313" key="3">
    <source>
        <dbReference type="Proteomes" id="UP000295264"/>
    </source>
</evidence>
<comment type="caution">
    <text evidence="2">The sequence shown here is derived from an EMBL/GenBank/DDBJ whole genome shotgun (WGS) entry which is preliminary data.</text>
</comment>
<protein>
    <submittedName>
        <fullName evidence="2">Uncharacterized protein</fullName>
    </submittedName>
</protein>
<dbReference type="AlphaFoldDB" id="A0A484GK78"/>
<sequence>ISGLGKCSLGMSLVVQCLSLHASNAGGPSSIPCQGTRSQMPQLRVCIPWLKILHAAMKIPHAS</sequence>
<feature type="non-terminal residue" evidence="2">
    <location>
        <position position="1"/>
    </location>
</feature>
<organism evidence="2 3">
    <name type="scientific">Sousa chinensis</name>
    <name type="common">Indo-pacific humpbacked dolphin</name>
    <name type="synonym">Steno chinensis</name>
    <dbReference type="NCBI Taxonomy" id="103600"/>
    <lineage>
        <taxon>Eukaryota</taxon>
        <taxon>Metazoa</taxon>
        <taxon>Chordata</taxon>
        <taxon>Craniata</taxon>
        <taxon>Vertebrata</taxon>
        <taxon>Euteleostomi</taxon>
        <taxon>Mammalia</taxon>
        <taxon>Eutheria</taxon>
        <taxon>Laurasiatheria</taxon>
        <taxon>Artiodactyla</taxon>
        <taxon>Whippomorpha</taxon>
        <taxon>Cetacea</taxon>
        <taxon>Odontoceti</taxon>
        <taxon>Delphinidae</taxon>
        <taxon>Sousa</taxon>
    </lineage>
</organism>
<feature type="non-terminal residue" evidence="2">
    <location>
        <position position="63"/>
    </location>
</feature>
<dbReference type="EMBL" id="QWLN02006797">
    <property type="protein sequence ID" value="TEA36035.1"/>
    <property type="molecule type" value="Genomic_DNA"/>
</dbReference>
<keyword evidence="1" id="KW-0732">Signal</keyword>
<reference evidence="2 3" key="1">
    <citation type="journal article" date="2018" name="Genomics">
        <title>Molecular footprints of inshore aquatic adaptation in Indo-Pacific humpback dolphin (Sousa chinensis).</title>
        <authorList>
            <person name="Ming Y."/>
            <person name="Jian J."/>
            <person name="Yu F."/>
            <person name="Yu X."/>
            <person name="Wang J."/>
            <person name="Liu W."/>
        </authorList>
    </citation>
    <scope>NUCLEOTIDE SEQUENCE [LARGE SCALE GENOMIC DNA]</scope>
    <source>
        <strain evidence="2">MY-2018</strain>
        <tissue evidence="2">Skin</tissue>
    </source>
</reference>